<evidence type="ECO:0000256" key="1">
    <source>
        <dbReference type="ARBA" id="ARBA00023125"/>
    </source>
</evidence>
<dbReference type="EMBL" id="AP023036">
    <property type="protein sequence ID" value="BCD45868.1"/>
    <property type="molecule type" value="Genomic_DNA"/>
</dbReference>
<name>A0ABM7KZJ3_9HELI</name>
<keyword evidence="1" id="KW-0238">DNA-binding</keyword>
<evidence type="ECO:0000313" key="3">
    <source>
        <dbReference type="EMBL" id="BCD45868.1"/>
    </source>
</evidence>
<protein>
    <recommendedName>
        <fullName evidence="2">Cas12f1-like TNB domain-containing protein</fullName>
    </recommendedName>
</protein>
<proteinExistence type="predicted"/>
<sequence>MSDRMYSCSHCGLVLDRDYNASLNLVKHLVGKALTEFTPVDMTALLADLKTNQLVTSMVETGIQQKSHALSL</sequence>
<evidence type="ECO:0000259" key="2">
    <source>
        <dbReference type="Pfam" id="PF07282"/>
    </source>
</evidence>
<dbReference type="Proteomes" id="UP000509742">
    <property type="component" value="Chromosome"/>
</dbReference>
<organism evidence="3 4">
    <name type="scientific">Helicobacter suis</name>
    <dbReference type="NCBI Taxonomy" id="104628"/>
    <lineage>
        <taxon>Bacteria</taxon>
        <taxon>Pseudomonadati</taxon>
        <taxon>Campylobacterota</taxon>
        <taxon>Epsilonproteobacteria</taxon>
        <taxon>Campylobacterales</taxon>
        <taxon>Helicobacteraceae</taxon>
        <taxon>Helicobacter</taxon>
    </lineage>
</organism>
<reference evidence="3 4" key="1">
    <citation type="submission" date="2020-04" db="EMBL/GenBank/DDBJ databases">
        <title>Genomic analysis of gastric non-Helicobacter pylori Helicobacters isolated in Japan.</title>
        <authorList>
            <person name="Suzuki M."/>
            <person name="Rimbara E."/>
        </authorList>
    </citation>
    <scope>NUCLEOTIDE SEQUENCE [LARGE SCALE GENOMIC DNA]</scope>
    <source>
        <strain evidence="3 4">NHP19-0020</strain>
    </source>
</reference>
<gene>
    <name evidence="3" type="ORF">NHP190020_09070</name>
</gene>
<dbReference type="Pfam" id="PF07282">
    <property type="entry name" value="Cas12f1-like_TNB"/>
    <property type="match status" value="1"/>
</dbReference>
<keyword evidence="4" id="KW-1185">Reference proteome</keyword>
<accession>A0ABM7KZJ3</accession>
<dbReference type="InterPro" id="IPR010095">
    <property type="entry name" value="Cas12f1-like_TNB"/>
</dbReference>
<evidence type="ECO:0000313" key="4">
    <source>
        <dbReference type="Proteomes" id="UP000509742"/>
    </source>
</evidence>
<feature type="domain" description="Cas12f1-like TNB" evidence="2">
    <location>
        <begin position="3"/>
        <end position="25"/>
    </location>
</feature>